<dbReference type="AlphaFoldDB" id="A0A9P0YGK9"/>
<proteinExistence type="predicted"/>
<name>A0A9P0YGK9_CUSEU</name>
<gene>
    <name evidence="1" type="ORF">CEURO_LOCUS494</name>
</gene>
<accession>A0A9P0YGK9</accession>
<sequence>MELQEQGDAGRYGKQGSGGTCSTSLYFGRGLPRITHIFPFPFTTTVKTVRRAQFYRLRTWRWSWLGLADEDGGQVEGTLVHHDSVSQFGLGPTGSYQGWLCSFMAAIGEGSLKQITSATTTSFCFVTVFQLGQGWISGVRSHRLSSSGAGLEHTPVRFFLVVNHVSRGRLLNFVPVGSV</sequence>
<dbReference type="Proteomes" id="UP001152484">
    <property type="component" value="Unassembled WGS sequence"/>
</dbReference>
<evidence type="ECO:0000313" key="1">
    <source>
        <dbReference type="EMBL" id="CAH9053385.1"/>
    </source>
</evidence>
<reference evidence="1" key="1">
    <citation type="submission" date="2022-07" db="EMBL/GenBank/DDBJ databases">
        <authorList>
            <person name="Macas J."/>
            <person name="Novak P."/>
            <person name="Neumann P."/>
        </authorList>
    </citation>
    <scope>NUCLEOTIDE SEQUENCE</scope>
</reference>
<protein>
    <submittedName>
        <fullName evidence="1">Uncharacterized protein</fullName>
    </submittedName>
</protein>
<comment type="caution">
    <text evidence="1">The sequence shown here is derived from an EMBL/GenBank/DDBJ whole genome shotgun (WGS) entry which is preliminary data.</text>
</comment>
<keyword evidence="2" id="KW-1185">Reference proteome</keyword>
<evidence type="ECO:0000313" key="2">
    <source>
        <dbReference type="Proteomes" id="UP001152484"/>
    </source>
</evidence>
<dbReference type="EMBL" id="CAMAPE010000002">
    <property type="protein sequence ID" value="CAH9053385.1"/>
    <property type="molecule type" value="Genomic_DNA"/>
</dbReference>
<organism evidence="1 2">
    <name type="scientific">Cuscuta europaea</name>
    <name type="common">European dodder</name>
    <dbReference type="NCBI Taxonomy" id="41803"/>
    <lineage>
        <taxon>Eukaryota</taxon>
        <taxon>Viridiplantae</taxon>
        <taxon>Streptophyta</taxon>
        <taxon>Embryophyta</taxon>
        <taxon>Tracheophyta</taxon>
        <taxon>Spermatophyta</taxon>
        <taxon>Magnoliopsida</taxon>
        <taxon>eudicotyledons</taxon>
        <taxon>Gunneridae</taxon>
        <taxon>Pentapetalae</taxon>
        <taxon>asterids</taxon>
        <taxon>lamiids</taxon>
        <taxon>Solanales</taxon>
        <taxon>Convolvulaceae</taxon>
        <taxon>Cuscuteae</taxon>
        <taxon>Cuscuta</taxon>
        <taxon>Cuscuta subgen. Cuscuta</taxon>
    </lineage>
</organism>